<organism evidence="1 2">
    <name type="scientific">Caldalkalibacillus horti</name>
    <dbReference type="NCBI Taxonomy" id="77523"/>
    <lineage>
        <taxon>Bacteria</taxon>
        <taxon>Bacillati</taxon>
        <taxon>Bacillota</taxon>
        <taxon>Bacilli</taxon>
        <taxon>Bacillales</taxon>
        <taxon>Bacillaceae</taxon>
        <taxon>Caldalkalibacillus</taxon>
    </lineage>
</organism>
<dbReference type="Proteomes" id="UP001235840">
    <property type="component" value="Unassembled WGS sequence"/>
</dbReference>
<gene>
    <name evidence="1" type="ORF">J2S11_000774</name>
</gene>
<reference evidence="1 2" key="1">
    <citation type="submission" date="2023-07" db="EMBL/GenBank/DDBJ databases">
        <title>Genomic Encyclopedia of Type Strains, Phase IV (KMG-IV): sequencing the most valuable type-strain genomes for metagenomic binning, comparative biology and taxonomic classification.</title>
        <authorList>
            <person name="Goeker M."/>
        </authorList>
    </citation>
    <scope>NUCLEOTIDE SEQUENCE [LARGE SCALE GENOMIC DNA]</scope>
    <source>
        <strain evidence="1 2">DSM 12751</strain>
    </source>
</reference>
<evidence type="ECO:0008006" key="3">
    <source>
        <dbReference type="Google" id="ProtNLM"/>
    </source>
</evidence>
<proteinExistence type="predicted"/>
<dbReference type="RefSeq" id="WP_307391164.1">
    <property type="nucleotide sequence ID" value="NZ_BAAADK010000010.1"/>
</dbReference>
<evidence type="ECO:0000313" key="2">
    <source>
        <dbReference type="Proteomes" id="UP001235840"/>
    </source>
</evidence>
<protein>
    <recommendedName>
        <fullName evidence="3">SLH domain-containing protein</fullName>
    </recommendedName>
</protein>
<sequence>MALYEAGILTGPSIQSNEPLTQTVAALIAVRAADFKELAYTYPVEKIDAALSKLQLSSTDFSIKTGQELATAVDTGLIPASHYLSFEPYAEASTEFVYELLGKVLANKGLYKNYIGYTSDADIFQQHQLTITN</sequence>
<dbReference type="EMBL" id="JAUSTY010000003">
    <property type="protein sequence ID" value="MDQ0164874.1"/>
    <property type="molecule type" value="Genomic_DNA"/>
</dbReference>
<comment type="caution">
    <text evidence="1">The sequence shown here is derived from an EMBL/GenBank/DDBJ whole genome shotgun (WGS) entry which is preliminary data.</text>
</comment>
<keyword evidence="2" id="KW-1185">Reference proteome</keyword>
<name>A0ABT9VV56_9BACI</name>
<evidence type="ECO:0000313" key="1">
    <source>
        <dbReference type="EMBL" id="MDQ0164874.1"/>
    </source>
</evidence>
<accession>A0ABT9VV56</accession>